<evidence type="ECO:0000313" key="2">
    <source>
        <dbReference type="Proteomes" id="UP000297245"/>
    </source>
</evidence>
<protein>
    <submittedName>
        <fullName evidence="1">Uncharacterized protein</fullName>
    </submittedName>
</protein>
<proteinExistence type="predicted"/>
<evidence type="ECO:0000313" key="1">
    <source>
        <dbReference type="EMBL" id="THU78878.1"/>
    </source>
</evidence>
<accession>A0A4S8KTV1</accession>
<organism evidence="1 2">
    <name type="scientific">Dendrothele bispora (strain CBS 962.96)</name>
    <dbReference type="NCBI Taxonomy" id="1314807"/>
    <lineage>
        <taxon>Eukaryota</taxon>
        <taxon>Fungi</taxon>
        <taxon>Dikarya</taxon>
        <taxon>Basidiomycota</taxon>
        <taxon>Agaricomycotina</taxon>
        <taxon>Agaricomycetes</taxon>
        <taxon>Agaricomycetidae</taxon>
        <taxon>Agaricales</taxon>
        <taxon>Agaricales incertae sedis</taxon>
        <taxon>Dendrothele</taxon>
    </lineage>
</organism>
<dbReference type="AlphaFoldDB" id="A0A4S8KTV1"/>
<reference evidence="1 2" key="1">
    <citation type="journal article" date="2019" name="Nat. Ecol. Evol.">
        <title>Megaphylogeny resolves global patterns of mushroom evolution.</title>
        <authorList>
            <person name="Varga T."/>
            <person name="Krizsan K."/>
            <person name="Foldi C."/>
            <person name="Dima B."/>
            <person name="Sanchez-Garcia M."/>
            <person name="Sanchez-Ramirez S."/>
            <person name="Szollosi G.J."/>
            <person name="Szarkandi J.G."/>
            <person name="Papp V."/>
            <person name="Albert L."/>
            <person name="Andreopoulos W."/>
            <person name="Angelini C."/>
            <person name="Antonin V."/>
            <person name="Barry K.W."/>
            <person name="Bougher N.L."/>
            <person name="Buchanan P."/>
            <person name="Buyck B."/>
            <person name="Bense V."/>
            <person name="Catcheside P."/>
            <person name="Chovatia M."/>
            <person name="Cooper J."/>
            <person name="Damon W."/>
            <person name="Desjardin D."/>
            <person name="Finy P."/>
            <person name="Geml J."/>
            <person name="Haridas S."/>
            <person name="Hughes K."/>
            <person name="Justo A."/>
            <person name="Karasinski D."/>
            <person name="Kautmanova I."/>
            <person name="Kiss B."/>
            <person name="Kocsube S."/>
            <person name="Kotiranta H."/>
            <person name="LaButti K.M."/>
            <person name="Lechner B.E."/>
            <person name="Liimatainen K."/>
            <person name="Lipzen A."/>
            <person name="Lukacs Z."/>
            <person name="Mihaltcheva S."/>
            <person name="Morgado L.N."/>
            <person name="Niskanen T."/>
            <person name="Noordeloos M.E."/>
            <person name="Ohm R.A."/>
            <person name="Ortiz-Santana B."/>
            <person name="Ovrebo C."/>
            <person name="Racz N."/>
            <person name="Riley R."/>
            <person name="Savchenko A."/>
            <person name="Shiryaev A."/>
            <person name="Soop K."/>
            <person name="Spirin V."/>
            <person name="Szebenyi C."/>
            <person name="Tomsovsky M."/>
            <person name="Tulloss R.E."/>
            <person name="Uehling J."/>
            <person name="Grigoriev I.V."/>
            <person name="Vagvolgyi C."/>
            <person name="Papp T."/>
            <person name="Martin F.M."/>
            <person name="Miettinen O."/>
            <person name="Hibbett D.S."/>
            <person name="Nagy L.G."/>
        </authorList>
    </citation>
    <scope>NUCLEOTIDE SEQUENCE [LARGE SCALE GENOMIC DNA]</scope>
    <source>
        <strain evidence="1 2">CBS 962.96</strain>
    </source>
</reference>
<name>A0A4S8KTV1_DENBC</name>
<dbReference type="EMBL" id="ML180115">
    <property type="protein sequence ID" value="THU78878.1"/>
    <property type="molecule type" value="Genomic_DNA"/>
</dbReference>
<keyword evidence="2" id="KW-1185">Reference proteome</keyword>
<sequence>MAFYVEDGRKHWNKWIWKKKKRKRTKLSPIHLVRRTREADETHLDPDPNPDLDSDLGHKSNFGKFFKIEEVSWGDGQVLGVRLVSEEGAEEAGVGVGAGGREATVAGHRIWGLGLVLAQDVTKSYSEDVVLSESEEDSVSFVTMRNREQYYGWSLWVVVSVGQVPLLRCFRSC</sequence>
<dbReference type="Proteomes" id="UP000297245">
    <property type="component" value="Unassembled WGS sequence"/>
</dbReference>
<gene>
    <name evidence="1" type="ORF">K435DRAFT_811173</name>
</gene>